<feature type="compositionally biased region" description="Pro residues" evidence="6">
    <location>
        <begin position="9"/>
        <end position="19"/>
    </location>
</feature>
<dbReference type="PROSITE" id="PS50977">
    <property type="entry name" value="HTH_TETR_2"/>
    <property type="match status" value="1"/>
</dbReference>
<protein>
    <submittedName>
        <fullName evidence="8">TetR/AcrR family transcriptional regulator</fullName>
    </submittedName>
</protein>
<dbReference type="RefSeq" id="WP_344735453.1">
    <property type="nucleotide sequence ID" value="NZ_BAAAZH010000035.1"/>
</dbReference>
<evidence type="ECO:0000256" key="6">
    <source>
        <dbReference type="SAM" id="MobiDB-lite"/>
    </source>
</evidence>
<keyword evidence="9" id="KW-1185">Reference proteome</keyword>
<dbReference type="PANTHER" id="PTHR30055:SF234">
    <property type="entry name" value="HTH-TYPE TRANSCRIPTIONAL REGULATOR BETI"/>
    <property type="match status" value="1"/>
</dbReference>
<evidence type="ECO:0000256" key="5">
    <source>
        <dbReference type="PROSITE-ProRule" id="PRU00335"/>
    </source>
</evidence>
<feature type="domain" description="HTH tetR-type" evidence="7">
    <location>
        <begin position="30"/>
        <end position="90"/>
    </location>
</feature>
<organism evidence="8 9">
    <name type="scientific">Nocardioides fonticola</name>
    <dbReference type="NCBI Taxonomy" id="450363"/>
    <lineage>
        <taxon>Bacteria</taxon>
        <taxon>Bacillati</taxon>
        <taxon>Actinomycetota</taxon>
        <taxon>Actinomycetes</taxon>
        <taxon>Propionibacteriales</taxon>
        <taxon>Nocardioidaceae</taxon>
        <taxon>Nocardioides</taxon>
    </lineage>
</organism>
<evidence type="ECO:0000259" key="7">
    <source>
        <dbReference type="PROSITE" id="PS50977"/>
    </source>
</evidence>
<dbReference type="PRINTS" id="PR00455">
    <property type="entry name" value="HTHTETR"/>
</dbReference>
<dbReference type="InterPro" id="IPR039538">
    <property type="entry name" value="BetI_C"/>
</dbReference>
<accession>A0ABP7Y194</accession>
<sequence>MEHAAEPSAVPPADAPPTPVRRRTQAERRAATRGALLDAAIDVLVEDGYAGLTGTAVCARAGVTRGAQAHYFATKADLVVDALRHLTEKLVAELVARPLPAAADVREQYALLLDRLWEIFSGPVSAAQLELLVASRTDAELRAHLQRFEGEVVSTLEVAARRVAGDLVERPDFKVVTVSAMALIRGLVMQTVVHDWRQVRRLWPAARDQLLDGVRPIEDRRNLHA</sequence>
<dbReference type="Pfam" id="PF13977">
    <property type="entry name" value="TetR_C_6"/>
    <property type="match status" value="1"/>
</dbReference>
<dbReference type="Proteomes" id="UP001501495">
    <property type="component" value="Unassembled WGS sequence"/>
</dbReference>
<evidence type="ECO:0000256" key="3">
    <source>
        <dbReference type="ARBA" id="ARBA00023125"/>
    </source>
</evidence>
<name>A0ABP7Y194_9ACTN</name>
<proteinExistence type="predicted"/>
<feature type="region of interest" description="Disordered" evidence="6">
    <location>
        <begin position="1"/>
        <end position="28"/>
    </location>
</feature>
<reference evidence="9" key="1">
    <citation type="journal article" date="2019" name="Int. J. Syst. Evol. Microbiol.">
        <title>The Global Catalogue of Microorganisms (GCM) 10K type strain sequencing project: providing services to taxonomists for standard genome sequencing and annotation.</title>
        <authorList>
            <consortium name="The Broad Institute Genomics Platform"/>
            <consortium name="The Broad Institute Genome Sequencing Center for Infectious Disease"/>
            <person name="Wu L."/>
            <person name="Ma J."/>
        </authorList>
    </citation>
    <scope>NUCLEOTIDE SEQUENCE [LARGE SCALE GENOMIC DNA]</scope>
    <source>
        <strain evidence="9">JCM 16703</strain>
    </source>
</reference>
<dbReference type="SUPFAM" id="SSF46689">
    <property type="entry name" value="Homeodomain-like"/>
    <property type="match status" value="1"/>
</dbReference>
<dbReference type="InterPro" id="IPR009057">
    <property type="entry name" value="Homeodomain-like_sf"/>
</dbReference>
<comment type="caution">
    <text evidence="8">The sequence shown here is derived from an EMBL/GenBank/DDBJ whole genome shotgun (WGS) entry which is preliminary data.</text>
</comment>
<keyword evidence="4" id="KW-0804">Transcription</keyword>
<evidence type="ECO:0000313" key="9">
    <source>
        <dbReference type="Proteomes" id="UP001501495"/>
    </source>
</evidence>
<evidence type="ECO:0000313" key="8">
    <source>
        <dbReference type="EMBL" id="GAA4129270.1"/>
    </source>
</evidence>
<feature type="DNA-binding region" description="H-T-H motif" evidence="5">
    <location>
        <begin position="53"/>
        <end position="72"/>
    </location>
</feature>
<dbReference type="InterPro" id="IPR050109">
    <property type="entry name" value="HTH-type_TetR-like_transc_reg"/>
</dbReference>
<dbReference type="PANTHER" id="PTHR30055">
    <property type="entry name" value="HTH-TYPE TRANSCRIPTIONAL REGULATOR RUTR"/>
    <property type="match status" value="1"/>
</dbReference>
<gene>
    <name evidence="8" type="ORF">GCM10022215_41600</name>
</gene>
<keyword evidence="1" id="KW-0678">Repressor</keyword>
<evidence type="ECO:0000256" key="2">
    <source>
        <dbReference type="ARBA" id="ARBA00023015"/>
    </source>
</evidence>
<dbReference type="Gene3D" id="1.10.357.10">
    <property type="entry name" value="Tetracycline Repressor, domain 2"/>
    <property type="match status" value="1"/>
</dbReference>
<dbReference type="InterPro" id="IPR001647">
    <property type="entry name" value="HTH_TetR"/>
</dbReference>
<evidence type="ECO:0000256" key="1">
    <source>
        <dbReference type="ARBA" id="ARBA00022491"/>
    </source>
</evidence>
<dbReference type="Pfam" id="PF00440">
    <property type="entry name" value="TetR_N"/>
    <property type="match status" value="1"/>
</dbReference>
<evidence type="ECO:0000256" key="4">
    <source>
        <dbReference type="ARBA" id="ARBA00023163"/>
    </source>
</evidence>
<keyword evidence="3 5" id="KW-0238">DNA-binding</keyword>
<dbReference type="EMBL" id="BAAAZH010000035">
    <property type="protein sequence ID" value="GAA4129270.1"/>
    <property type="molecule type" value="Genomic_DNA"/>
</dbReference>
<keyword evidence="2" id="KW-0805">Transcription regulation</keyword>